<evidence type="ECO:0000256" key="3">
    <source>
        <dbReference type="ARBA" id="ARBA00020462"/>
    </source>
</evidence>
<sequence length="501" mass="57816">MPPTIQQNNQNAANGVEKRQVKTVEKRSDLLCKVKYCNTLPDIPFDLKFITYPFESIRFIQYNPTSLERNYKYEVLTEHDLGVSIDLINKDIYAIGAGASLDPADEKLLEEDILTPQDSKRSRHHAKSVSWLRRTEYISTEQTRFQPQTMDKVEAKVGYSIKKSLNNETLYMDRDSQIKAIEKTFEDTKTIIDKHYSKPNVVPVDVLPVYPDFSLWKYPCAQVIFDSDPAPVGKQVPAQIEEMSQAMIRGVMDESGEQFVAYFLPTEETLQKRREDVANQVQYQDEEEYEYKMAREYNWNVKSKASKGYEENYFFVVRSSGIYYNELETRVRLSKRRQKVGQPPSNTRLIVKHRPMDANEFRMQRYREKQLEPTGEDDEEMEMDEPQDEENVLEPDNESRDKETESDNEKKRSRASSVSSQRRSRSRSHSSAKSNSRSSSRSLSKSRSRSRSKSSSRSRSRTPSKSPTRSRSASKSPSRSRSPSSARSKSASSSGSNSESE</sequence>
<dbReference type="PANTHER" id="PTHR23188">
    <property type="entry name" value="RNA POLYMERASE II-ASSOCIATED FACTOR 1 HOMOLOG"/>
    <property type="match status" value="1"/>
</dbReference>
<protein>
    <recommendedName>
        <fullName evidence="3">RNA polymerase II-associated factor 1 homolog</fullName>
    </recommendedName>
</protein>
<gene>
    <name evidence="6" type="ORF">PHYEVI_LOCUS7047</name>
</gene>
<feature type="compositionally biased region" description="Acidic residues" evidence="5">
    <location>
        <begin position="374"/>
        <end position="396"/>
    </location>
</feature>
<feature type="compositionally biased region" description="Basic and acidic residues" evidence="5">
    <location>
        <begin position="354"/>
        <end position="371"/>
    </location>
</feature>
<evidence type="ECO:0000256" key="5">
    <source>
        <dbReference type="SAM" id="MobiDB-lite"/>
    </source>
</evidence>
<dbReference type="EMBL" id="OU900096">
    <property type="protein sequence ID" value="CAG9860698.1"/>
    <property type="molecule type" value="Genomic_DNA"/>
</dbReference>
<proteinExistence type="inferred from homology"/>
<evidence type="ECO:0000256" key="1">
    <source>
        <dbReference type="ARBA" id="ARBA00004123"/>
    </source>
</evidence>
<evidence type="ECO:0000313" key="6">
    <source>
        <dbReference type="EMBL" id="CAG9860698.1"/>
    </source>
</evidence>
<dbReference type="GO" id="GO:0000993">
    <property type="term" value="F:RNA polymerase II complex binding"/>
    <property type="evidence" value="ECO:0007669"/>
    <property type="project" value="TreeGrafter"/>
</dbReference>
<keyword evidence="7" id="KW-1185">Reference proteome</keyword>
<evidence type="ECO:0000256" key="2">
    <source>
        <dbReference type="ARBA" id="ARBA00007560"/>
    </source>
</evidence>
<organism evidence="6 7">
    <name type="scientific">Phyllotreta striolata</name>
    <name type="common">Striped flea beetle</name>
    <name type="synonym">Crioceris striolata</name>
    <dbReference type="NCBI Taxonomy" id="444603"/>
    <lineage>
        <taxon>Eukaryota</taxon>
        <taxon>Metazoa</taxon>
        <taxon>Ecdysozoa</taxon>
        <taxon>Arthropoda</taxon>
        <taxon>Hexapoda</taxon>
        <taxon>Insecta</taxon>
        <taxon>Pterygota</taxon>
        <taxon>Neoptera</taxon>
        <taxon>Endopterygota</taxon>
        <taxon>Coleoptera</taxon>
        <taxon>Polyphaga</taxon>
        <taxon>Cucujiformia</taxon>
        <taxon>Chrysomeloidea</taxon>
        <taxon>Chrysomelidae</taxon>
        <taxon>Galerucinae</taxon>
        <taxon>Alticini</taxon>
        <taxon>Phyllotreta</taxon>
    </lineage>
</organism>
<feature type="compositionally biased region" description="Low complexity" evidence="5">
    <location>
        <begin position="463"/>
        <end position="501"/>
    </location>
</feature>
<comment type="similarity">
    <text evidence="2">Belongs to the PAF1 family.</text>
</comment>
<feature type="region of interest" description="Disordered" evidence="5">
    <location>
        <begin position="334"/>
        <end position="501"/>
    </location>
</feature>
<comment type="subcellular location">
    <subcellularLocation>
        <location evidence="1">Nucleus</location>
    </subcellularLocation>
</comment>
<reference evidence="6" key="1">
    <citation type="submission" date="2022-01" db="EMBL/GenBank/DDBJ databases">
        <authorList>
            <person name="King R."/>
        </authorList>
    </citation>
    <scope>NUCLEOTIDE SEQUENCE</scope>
</reference>
<feature type="compositionally biased region" description="Basic residues" evidence="5">
    <location>
        <begin position="444"/>
        <end position="462"/>
    </location>
</feature>
<dbReference type="GO" id="GO:0003682">
    <property type="term" value="F:chromatin binding"/>
    <property type="evidence" value="ECO:0007669"/>
    <property type="project" value="TreeGrafter"/>
</dbReference>
<dbReference type="PANTHER" id="PTHR23188:SF12">
    <property type="entry name" value="RNA POLYMERASE II-ASSOCIATED FACTOR 1 HOMOLOG"/>
    <property type="match status" value="1"/>
</dbReference>
<feature type="compositionally biased region" description="Low complexity" evidence="5">
    <location>
        <begin position="431"/>
        <end position="443"/>
    </location>
</feature>
<dbReference type="Proteomes" id="UP001153712">
    <property type="component" value="Chromosome 3"/>
</dbReference>
<dbReference type="GO" id="GO:0006368">
    <property type="term" value="P:transcription elongation by RNA polymerase II"/>
    <property type="evidence" value="ECO:0007669"/>
    <property type="project" value="InterPro"/>
</dbReference>
<feature type="compositionally biased region" description="Basic and acidic residues" evidence="5">
    <location>
        <begin position="397"/>
        <end position="410"/>
    </location>
</feature>
<dbReference type="Pfam" id="PF03985">
    <property type="entry name" value="Paf1"/>
    <property type="match status" value="1"/>
</dbReference>
<evidence type="ECO:0000256" key="4">
    <source>
        <dbReference type="ARBA" id="ARBA00023242"/>
    </source>
</evidence>
<name>A0A9N9TUD3_PHYSR</name>
<evidence type="ECO:0000313" key="7">
    <source>
        <dbReference type="Proteomes" id="UP001153712"/>
    </source>
</evidence>
<dbReference type="OrthoDB" id="10260285at2759"/>
<accession>A0A9N9TUD3</accession>
<keyword evidence="4" id="KW-0539">Nucleus</keyword>
<dbReference type="GO" id="GO:0016593">
    <property type="term" value="C:Cdc73/Paf1 complex"/>
    <property type="evidence" value="ECO:0007669"/>
    <property type="project" value="InterPro"/>
</dbReference>
<dbReference type="AlphaFoldDB" id="A0A9N9TUD3"/>
<dbReference type="InterPro" id="IPR007133">
    <property type="entry name" value="RNA_pol_II-assoc_Paf1"/>
</dbReference>